<dbReference type="PANTHER" id="PTHR46300">
    <property type="entry name" value="P450, PUTATIVE (EUROFUNG)-RELATED-RELATED"/>
    <property type="match status" value="1"/>
</dbReference>
<dbReference type="EMBL" id="CAJNJQ010002333">
    <property type="protein sequence ID" value="CAE7172656.1"/>
    <property type="molecule type" value="Genomic_DNA"/>
</dbReference>
<evidence type="ECO:0000256" key="4">
    <source>
        <dbReference type="ARBA" id="ARBA00022617"/>
    </source>
</evidence>
<keyword evidence="4 9" id="KW-0349">Heme</keyword>
<comment type="pathway">
    <text evidence="2">Secondary metabolite biosynthesis.</text>
</comment>
<feature type="binding site" description="axial binding residue" evidence="9">
    <location>
        <position position="118"/>
    </location>
    <ligand>
        <name>heme</name>
        <dbReference type="ChEBI" id="CHEBI:30413"/>
    </ligand>
    <ligandPart>
        <name>Fe</name>
        <dbReference type="ChEBI" id="CHEBI:18248"/>
    </ligandPart>
</feature>
<evidence type="ECO:0000256" key="3">
    <source>
        <dbReference type="ARBA" id="ARBA00010617"/>
    </source>
</evidence>
<evidence type="ECO:0000256" key="7">
    <source>
        <dbReference type="ARBA" id="ARBA00023004"/>
    </source>
</evidence>
<comment type="caution">
    <text evidence="11">The sequence shown here is derived from an EMBL/GenBank/DDBJ whole genome shotgun (WGS) entry which is preliminary data.</text>
</comment>
<evidence type="ECO:0000256" key="8">
    <source>
        <dbReference type="ARBA" id="ARBA00023033"/>
    </source>
</evidence>
<dbReference type="InterPro" id="IPR001128">
    <property type="entry name" value="Cyt_P450"/>
</dbReference>
<keyword evidence="8 10" id="KW-0503">Monooxygenase</keyword>
<dbReference type="Pfam" id="PF00067">
    <property type="entry name" value="p450"/>
    <property type="match status" value="1"/>
</dbReference>
<dbReference type="InterPro" id="IPR050364">
    <property type="entry name" value="Cytochrome_P450_fung"/>
</dbReference>
<dbReference type="GO" id="GO:0004497">
    <property type="term" value="F:monooxygenase activity"/>
    <property type="evidence" value="ECO:0007669"/>
    <property type="project" value="UniProtKB-KW"/>
</dbReference>
<dbReference type="SUPFAM" id="SSF48264">
    <property type="entry name" value="Cytochrome P450"/>
    <property type="match status" value="1"/>
</dbReference>
<dbReference type="InterPro" id="IPR017972">
    <property type="entry name" value="Cyt_P450_CS"/>
</dbReference>
<dbReference type="PRINTS" id="PR00385">
    <property type="entry name" value="P450"/>
</dbReference>
<evidence type="ECO:0000256" key="10">
    <source>
        <dbReference type="RuleBase" id="RU000461"/>
    </source>
</evidence>
<organism evidence="11 12">
    <name type="scientific">Rhizoctonia solani</name>
    <dbReference type="NCBI Taxonomy" id="456999"/>
    <lineage>
        <taxon>Eukaryota</taxon>
        <taxon>Fungi</taxon>
        <taxon>Dikarya</taxon>
        <taxon>Basidiomycota</taxon>
        <taxon>Agaricomycotina</taxon>
        <taxon>Agaricomycetes</taxon>
        <taxon>Cantharellales</taxon>
        <taxon>Ceratobasidiaceae</taxon>
        <taxon>Rhizoctonia</taxon>
    </lineage>
</organism>
<sequence length="193" mass="22197">MILNPDVQAKAQQELDDVLGRATLPSLSDMGRLPYIKNLIEELWRLYPVFPLGIPHACFQDDNYRGYDIEKGTTVFGNLWAMGRDSRQYMDPEVFNPDRYLDPDVPRLPIFGWGRRKCPGIHFAEASTFIMIASLLATFTFSKKRDSNGQEIIPQIEVERNSLVLELMSFDFEFKPRSEEHRQLIVGINANGE</sequence>
<name>A0A8H3E0J8_9AGAM</name>
<evidence type="ECO:0000313" key="12">
    <source>
        <dbReference type="Proteomes" id="UP000663827"/>
    </source>
</evidence>
<keyword evidence="5 9" id="KW-0479">Metal-binding</keyword>
<accession>A0A8H3E0J8</accession>
<evidence type="ECO:0000256" key="1">
    <source>
        <dbReference type="ARBA" id="ARBA00001971"/>
    </source>
</evidence>
<evidence type="ECO:0000313" key="11">
    <source>
        <dbReference type="EMBL" id="CAE7172656.1"/>
    </source>
</evidence>
<evidence type="ECO:0000256" key="9">
    <source>
        <dbReference type="PIRSR" id="PIRSR602401-1"/>
    </source>
</evidence>
<protein>
    <recommendedName>
        <fullName evidence="13">O-methylsterigmatocystin oxidoreductase</fullName>
    </recommendedName>
</protein>
<evidence type="ECO:0000256" key="6">
    <source>
        <dbReference type="ARBA" id="ARBA00023002"/>
    </source>
</evidence>
<dbReference type="PROSITE" id="PS00086">
    <property type="entry name" value="CYTOCHROME_P450"/>
    <property type="match status" value="1"/>
</dbReference>
<keyword evidence="6 10" id="KW-0560">Oxidoreductase</keyword>
<reference evidence="11" key="1">
    <citation type="submission" date="2021-01" db="EMBL/GenBank/DDBJ databases">
        <authorList>
            <person name="Kaushik A."/>
        </authorList>
    </citation>
    <scope>NUCLEOTIDE SEQUENCE</scope>
    <source>
        <strain evidence="11">AG5</strain>
    </source>
</reference>
<dbReference type="InterPro" id="IPR002401">
    <property type="entry name" value="Cyt_P450_E_grp-I"/>
</dbReference>
<dbReference type="AlphaFoldDB" id="A0A8H3E0J8"/>
<proteinExistence type="inferred from homology"/>
<comment type="similarity">
    <text evidence="3 10">Belongs to the cytochrome P450 family.</text>
</comment>
<evidence type="ECO:0000256" key="5">
    <source>
        <dbReference type="ARBA" id="ARBA00022723"/>
    </source>
</evidence>
<dbReference type="InterPro" id="IPR036396">
    <property type="entry name" value="Cyt_P450_sf"/>
</dbReference>
<dbReference type="PANTHER" id="PTHR46300:SF5">
    <property type="entry name" value="CYTOCHROME P450"/>
    <property type="match status" value="1"/>
</dbReference>
<dbReference type="GO" id="GO:0016705">
    <property type="term" value="F:oxidoreductase activity, acting on paired donors, with incorporation or reduction of molecular oxygen"/>
    <property type="evidence" value="ECO:0007669"/>
    <property type="project" value="InterPro"/>
</dbReference>
<dbReference type="Gene3D" id="1.10.630.10">
    <property type="entry name" value="Cytochrome P450"/>
    <property type="match status" value="1"/>
</dbReference>
<dbReference type="GO" id="GO:0020037">
    <property type="term" value="F:heme binding"/>
    <property type="evidence" value="ECO:0007669"/>
    <property type="project" value="InterPro"/>
</dbReference>
<comment type="cofactor">
    <cofactor evidence="1 9">
        <name>heme</name>
        <dbReference type="ChEBI" id="CHEBI:30413"/>
    </cofactor>
</comment>
<evidence type="ECO:0000256" key="2">
    <source>
        <dbReference type="ARBA" id="ARBA00005179"/>
    </source>
</evidence>
<gene>
    <name evidence="11" type="ORF">RDB_LOCUS108103</name>
</gene>
<dbReference type="GO" id="GO:0005506">
    <property type="term" value="F:iron ion binding"/>
    <property type="evidence" value="ECO:0007669"/>
    <property type="project" value="InterPro"/>
</dbReference>
<keyword evidence="7 9" id="KW-0408">Iron</keyword>
<dbReference type="PRINTS" id="PR00463">
    <property type="entry name" value="EP450I"/>
</dbReference>
<dbReference type="Proteomes" id="UP000663827">
    <property type="component" value="Unassembled WGS sequence"/>
</dbReference>
<evidence type="ECO:0008006" key="13">
    <source>
        <dbReference type="Google" id="ProtNLM"/>
    </source>
</evidence>